<proteinExistence type="predicted"/>
<comment type="caution">
    <text evidence="2">The sequence shown here is derived from an EMBL/GenBank/DDBJ whole genome shotgun (WGS) entry which is preliminary data.</text>
</comment>
<keyword evidence="1" id="KW-0732">Signal</keyword>
<evidence type="ECO:0000313" key="3">
    <source>
        <dbReference type="Proteomes" id="UP000629468"/>
    </source>
</evidence>
<reference evidence="2 3" key="1">
    <citation type="journal article" name="Sci. Rep.">
        <title>Telomere-to-telomere assembled and centromere annotated genomes of the two main subspecies of the button mushroom Agaricus bisporus reveal especially polymorphic chromosome ends.</title>
        <authorList>
            <person name="Sonnenberg A.S.M."/>
            <person name="Sedaghat-Telgerd N."/>
            <person name="Lavrijssen B."/>
            <person name="Ohm R.A."/>
            <person name="Hendrickx P.M."/>
            <person name="Scholtmeijer K."/>
            <person name="Baars J.J.P."/>
            <person name="van Peer A."/>
        </authorList>
    </citation>
    <scope>NUCLEOTIDE SEQUENCE [LARGE SCALE GENOMIC DNA]</scope>
    <source>
        <strain evidence="2 3">H119_p4</strain>
    </source>
</reference>
<protein>
    <recommendedName>
        <fullName evidence="4">Hydrophobic surface binding protein</fullName>
    </recommendedName>
</protein>
<sequence length="172" mass="17846">MQLKSLVYLGSAFTLVFGATTQDVLNDINTLRSRLNTLDNDLHGFSGGILDALAIHNAATSVQSATDDTTSDVQDVPTPISEADAQSILDAITGIAPIIEDSLTTIVAKKSDFESVPLDGISIARGDLNNLAGSTSNLEDALIASTPADLLDEANAIRNEIDAAFAAAIAAF</sequence>
<name>A0A8H7C3A1_AGABI</name>
<dbReference type="Proteomes" id="UP000629468">
    <property type="component" value="Unassembled WGS sequence"/>
</dbReference>
<dbReference type="EMBL" id="JABXXO010000013">
    <property type="protein sequence ID" value="KAF7761581.1"/>
    <property type="molecule type" value="Genomic_DNA"/>
</dbReference>
<dbReference type="Gene3D" id="1.20.1280.140">
    <property type="match status" value="1"/>
</dbReference>
<gene>
    <name evidence="2" type="ORF">Agabi119p4_9573</name>
</gene>
<dbReference type="PANTHER" id="PTHR38123:SF1">
    <property type="entry name" value="HYDROPHOBIC SURFACE BINDING PROTEIN"/>
    <property type="match status" value="1"/>
</dbReference>
<feature type="signal peptide" evidence="1">
    <location>
        <begin position="1"/>
        <end position="18"/>
    </location>
</feature>
<dbReference type="AlphaFoldDB" id="A0A8H7C3A1"/>
<dbReference type="Pfam" id="PF12296">
    <property type="entry name" value="HsbA"/>
    <property type="match status" value="1"/>
</dbReference>
<organism evidence="2 3">
    <name type="scientific">Agaricus bisporus var. burnettii</name>
    <dbReference type="NCBI Taxonomy" id="192524"/>
    <lineage>
        <taxon>Eukaryota</taxon>
        <taxon>Fungi</taxon>
        <taxon>Dikarya</taxon>
        <taxon>Basidiomycota</taxon>
        <taxon>Agaricomycotina</taxon>
        <taxon>Agaricomycetes</taxon>
        <taxon>Agaricomycetidae</taxon>
        <taxon>Agaricales</taxon>
        <taxon>Agaricineae</taxon>
        <taxon>Agaricaceae</taxon>
        <taxon>Agaricus</taxon>
    </lineage>
</organism>
<accession>A0A8H7C3A1</accession>
<evidence type="ECO:0000313" key="2">
    <source>
        <dbReference type="EMBL" id="KAF7761581.1"/>
    </source>
</evidence>
<evidence type="ECO:0000256" key="1">
    <source>
        <dbReference type="SAM" id="SignalP"/>
    </source>
</evidence>
<dbReference type="InterPro" id="IPR021054">
    <property type="entry name" value="Cell_wall_mannoprotein_1"/>
</dbReference>
<dbReference type="GO" id="GO:0005576">
    <property type="term" value="C:extracellular region"/>
    <property type="evidence" value="ECO:0007669"/>
    <property type="project" value="TreeGrafter"/>
</dbReference>
<dbReference type="PANTHER" id="PTHR38123">
    <property type="entry name" value="CELL WALL SERINE-THREONINE-RICH GALACTOMANNOPROTEIN MP1 (AFU_ORTHOLOGUE AFUA_4G03240)"/>
    <property type="match status" value="1"/>
</dbReference>
<evidence type="ECO:0008006" key="4">
    <source>
        <dbReference type="Google" id="ProtNLM"/>
    </source>
</evidence>
<feature type="chain" id="PRO_5035003323" description="Hydrophobic surface binding protein" evidence="1">
    <location>
        <begin position="19"/>
        <end position="172"/>
    </location>
</feature>